<reference evidence="1 2" key="1">
    <citation type="journal article" date="2016" name="Mol. Biol. Evol.">
        <title>Genome-Wide Survey of Gut Fungi (Harpellales) Reveals the First Horizontally Transferred Ubiquitin Gene from a Mosquito Host.</title>
        <authorList>
            <person name="Wang Y."/>
            <person name="White M.M."/>
            <person name="Kvist S."/>
            <person name="Moncalvo J.M."/>
        </authorList>
    </citation>
    <scope>NUCLEOTIDE SEQUENCE [LARGE SCALE GENOMIC DNA]</scope>
    <source>
        <strain evidence="1 2">ALG-7-W6</strain>
    </source>
</reference>
<keyword evidence="2" id="KW-1185">Reference proteome</keyword>
<name>A0A1R0GSP9_9FUNG</name>
<proteinExistence type="predicted"/>
<comment type="caution">
    <text evidence="1">The sequence shown here is derived from an EMBL/GenBank/DDBJ whole genome shotgun (WGS) entry which is preliminary data.</text>
</comment>
<dbReference type="OrthoDB" id="5599077at2759"/>
<protein>
    <submittedName>
        <fullName evidence="1">Uncharacterized protein</fullName>
    </submittedName>
</protein>
<sequence length="92" mass="10160">MENKETHCIHGVSIRDEILLAVGSGGVITAKLVSKNDQRDFRMRRTNNLNPNLSASGEHNTASNDLITRISNSCSDVPTIVAHWAEYRAKRG</sequence>
<organism evidence="1 2">
    <name type="scientific">Smittium mucronatum</name>
    <dbReference type="NCBI Taxonomy" id="133383"/>
    <lineage>
        <taxon>Eukaryota</taxon>
        <taxon>Fungi</taxon>
        <taxon>Fungi incertae sedis</taxon>
        <taxon>Zoopagomycota</taxon>
        <taxon>Kickxellomycotina</taxon>
        <taxon>Harpellomycetes</taxon>
        <taxon>Harpellales</taxon>
        <taxon>Legeriomycetaceae</taxon>
        <taxon>Smittium</taxon>
    </lineage>
</organism>
<dbReference type="EMBL" id="LSSL01003989">
    <property type="protein sequence ID" value="OLY79906.1"/>
    <property type="molecule type" value="Genomic_DNA"/>
</dbReference>
<dbReference type="Proteomes" id="UP000187455">
    <property type="component" value="Unassembled WGS sequence"/>
</dbReference>
<evidence type="ECO:0000313" key="1">
    <source>
        <dbReference type="EMBL" id="OLY79906.1"/>
    </source>
</evidence>
<accession>A0A1R0GSP9</accession>
<gene>
    <name evidence="1" type="ORF">AYI68_g6014</name>
</gene>
<evidence type="ECO:0000313" key="2">
    <source>
        <dbReference type="Proteomes" id="UP000187455"/>
    </source>
</evidence>
<dbReference type="AlphaFoldDB" id="A0A1R0GSP9"/>